<evidence type="ECO:0000256" key="4">
    <source>
        <dbReference type="ARBA" id="ARBA00022801"/>
    </source>
</evidence>
<dbReference type="AlphaFoldDB" id="A0A1H3VQZ8"/>
<evidence type="ECO:0000256" key="5">
    <source>
        <dbReference type="ARBA" id="ARBA00023295"/>
    </source>
</evidence>
<evidence type="ECO:0000256" key="3">
    <source>
        <dbReference type="ARBA" id="ARBA00012756"/>
    </source>
</evidence>
<gene>
    <name evidence="8" type="ORF">SAMN05192529_101326</name>
</gene>
<keyword evidence="4 8" id="KW-0378">Hydrolase</keyword>
<dbReference type="PANTHER" id="PTHR46323:SF2">
    <property type="entry name" value="BETA-GALACTOSIDASE"/>
    <property type="match status" value="1"/>
</dbReference>
<dbReference type="Pfam" id="PF02837">
    <property type="entry name" value="Glyco_hydro_2_N"/>
    <property type="match status" value="1"/>
</dbReference>
<dbReference type="Pfam" id="PF00703">
    <property type="entry name" value="Glyco_hydro_2"/>
    <property type="match status" value="1"/>
</dbReference>
<dbReference type="EMBL" id="FNQY01000001">
    <property type="protein sequence ID" value="SDZ76538.1"/>
    <property type="molecule type" value="Genomic_DNA"/>
</dbReference>
<dbReference type="STRING" id="551991.SAMN05192529_101326"/>
<proteinExistence type="inferred from homology"/>
<dbReference type="PANTHER" id="PTHR46323">
    <property type="entry name" value="BETA-GALACTOSIDASE"/>
    <property type="match status" value="1"/>
</dbReference>
<evidence type="ECO:0000259" key="6">
    <source>
        <dbReference type="Pfam" id="PF00703"/>
    </source>
</evidence>
<reference evidence="8 9" key="1">
    <citation type="submission" date="2016-10" db="EMBL/GenBank/DDBJ databases">
        <authorList>
            <person name="de Groot N.N."/>
        </authorList>
    </citation>
    <scope>NUCLEOTIDE SEQUENCE [LARGE SCALE GENOMIC DNA]</scope>
    <source>
        <strain evidence="8 9">Vu-144</strain>
    </source>
</reference>
<comment type="catalytic activity">
    <reaction evidence="1">
        <text>Hydrolysis of terminal non-reducing beta-D-galactose residues in beta-D-galactosides.</text>
        <dbReference type="EC" id="3.2.1.23"/>
    </reaction>
</comment>
<accession>A0A1H3VQZ8</accession>
<evidence type="ECO:0000256" key="2">
    <source>
        <dbReference type="ARBA" id="ARBA00007401"/>
    </source>
</evidence>
<evidence type="ECO:0000256" key="1">
    <source>
        <dbReference type="ARBA" id="ARBA00001412"/>
    </source>
</evidence>
<dbReference type="OrthoDB" id="9814867at2"/>
<dbReference type="SUPFAM" id="SSF49785">
    <property type="entry name" value="Galactose-binding domain-like"/>
    <property type="match status" value="1"/>
</dbReference>
<dbReference type="EC" id="3.2.1.23" evidence="3"/>
<dbReference type="GO" id="GO:0009341">
    <property type="term" value="C:beta-galactosidase complex"/>
    <property type="evidence" value="ECO:0007669"/>
    <property type="project" value="TreeGrafter"/>
</dbReference>
<feature type="domain" description="Glycosyl hydrolases family 2 sugar binding" evidence="7">
    <location>
        <begin position="28"/>
        <end position="221"/>
    </location>
</feature>
<name>A0A1H3VQZ8_9BACT</name>
<dbReference type="SUPFAM" id="SSF51445">
    <property type="entry name" value="(Trans)glycosidases"/>
    <property type="match status" value="1"/>
</dbReference>
<dbReference type="Gene3D" id="2.60.120.260">
    <property type="entry name" value="Galactose-binding domain-like"/>
    <property type="match status" value="1"/>
</dbReference>
<dbReference type="InterPro" id="IPR008979">
    <property type="entry name" value="Galactose-bd-like_sf"/>
</dbReference>
<evidence type="ECO:0000313" key="9">
    <source>
        <dbReference type="Proteomes" id="UP000199041"/>
    </source>
</evidence>
<dbReference type="Proteomes" id="UP000199041">
    <property type="component" value="Unassembled WGS sequence"/>
</dbReference>
<protein>
    <recommendedName>
        <fullName evidence="3">beta-galactosidase</fullName>
        <ecNumber evidence="3">3.2.1.23</ecNumber>
    </recommendedName>
</protein>
<dbReference type="InterPro" id="IPR017853">
    <property type="entry name" value="GH"/>
</dbReference>
<keyword evidence="9" id="KW-1185">Reference proteome</keyword>
<dbReference type="InterPro" id="IPR006102">
    <property type="entry name" value="Ig-like_GH2"/>
</dbReference>
<organism evidence="8 9">
    <name type="scientific">Arachidicoccus rhizosphaerae</name>
    <dbReference type="NCBI Taxonomy" id="551991"/>
    <lineage>
        <taxon>Bacteria</taxon>
        <taxon>Pseudomonadati</taxon>
        <taxon>Bacteroidota</taxon>
        <taxon>Chitinophagia</taxon>
        <taxon>Chitinophagales</taxon>
        <taxon>Chitinophagaceae</taxon>
        <taxon>Arachidicoccus</taxon>
    </lineage>
</organism>
<dbReference type="GO" id="GO:0004565">
    <property type="term" value="F:beta-galactosidase activity"/>
    <property type="evidence" value="ECO:0007669"/>
    <property type="project" value="UniProtKB-EC"/>
</dbReference>
<evidence type="ECO:0000259" key="7">
    <source>
        <dbReference type="Pfam" id="PF02837"/>
    </source>
</evidence>
<keyword evidence="5" id="KW-0326">Glycosidase</keyword>
<sequence length="967" mass="109666">MHSILNRIIIVCVLALTGLFTKAQDVISIAGRWSFAVDAQDQGIQKAWYRQPLPDKIQLPGSMLENSKGDKVSLNTKWTASIYDSSWYFNPRMAKYRNQPLPMFPFWLTPKYHYTGAAWYQKEIQIPKGWQTKHISLFLERCHTETTVWLDDQKLGKENSLVAPHIYDLTAFAAPGKHILTIRIDNRLQTINVGQDSHSVTDQTQGNWNGIIGRMELQATPKTFIKEIQVYPDIHAHLAKVQLKLEGNADQAKTIELSAHSYNSSKKDNIRPLHISVQSAAQKSPDSLVIDYPMGKDVLQWSEFHPAMYLLTVTLTNKDGSKSTKEVNFGMRDFKVNGRQFEVNGYKTFLRGTVENCVFPLTGYPPMDTAAWARIFRICKSYGLNHMRFHSYCPPEAAFIAADMTGFYLQPEGPSWANHGTSLGDGKPVDQYIFKETDRMEVNYGNHPSYCMLAYGNEPRGGHQVEYLTKFIHYWEKKDPRRVYTGASVAMSWPIVAANQYMIKSGARNLNWNNEAPESLSDYTKAIKDYPVPYIAHELGQWCAFPDFNEISQYTGLYKPLNFEMFKDILKDQGMADQAHSFLMASGKLQLLCYKNEIEKSLRTPENGGFQMLSLNDYTGQGTALVGLLNAFWKEKGYVDAPEFSRFCNNTVPLLRTGGFVYTNDQTFKASIEIYHYAESVLPNATINWKLTNDQHQVIEKGSFQKDILNGTNTQIGEIAIPLNTVRKAQRLTITVSIQGTSYTNDWNIWVYPSSLPAVDNSNIYYTTSLDAHASQVLNAGGKVFLNLAGEITKGKEIVQHFLPVFWNTSWFKMRPPHTLGFVVDPQNPAFTSFPTSDHSDLQWWSLVNKAEVMHLEDFPKGFKPLIQPIDTWFLNRRLASLFEAKVGKGRILVSSLNISSDTSSNPVARQLMYSLKNYMNSAAFNPKTAVSETLIKDLVTSTSNYIFDPHAKDSPDELKPKSDLTK</sequence>
<evidence type="ECO:0000313" key="8">
    <source>
        <dbReference type="EMBL" id="SDZ76538.1"/>
    </source>
</evidence>
<dbReference type="GO" id="GO:0005990">
    <property type="term" value="P:lactose catabolic process"/>
    <property type="evidence" value="ECO:0007669"/>
    <property type="project" value="TreeGrafter"/>
</dbReference>
<dbReference type="InterPro" id="IPR050347">
    <property type="entry name" value="Bact_Beta-galactosidase"/>
</dbReference>
<dbReference type="InterPro" id="IPR006104">
    <property type="entry name" value="Glyco_hydro_2_N"/>
</dbReference>
<dbReference type="RefSeq" id="WP_091392458.1">
    <property type="nucleotide sequence ID" value="NZ_FNQY01000001.1"/>
</dbReference>
<feature type="domain" description="Glycoside hydrolase family 2 immunoglobulin-like beta-sandwich" evidence="6">
    <location>
        <begin position="223"/>
        <end position="332"/>
    </location>
</feature>
<comment type="similarity">
    <text evidence="2">Belongs to the glycosyl hydrolase 2 family.</text>
</comment>
<dbReference type="Gene3D" id="3.20.20.80">
    <property type="entry name" value="Glycosidases"/>
    <property type="match status" value="1"/>
</dbReference>